<dbReference type="GO" id="GO:0016747">
    <property type="term" value="F:acyltransferase activity, transferring groups other than amino-acyl groups"/>
    <property type="evidence" value="ECO:0007669"/>
    <property type="project" value="UniProtKB-ARBA"/>
</dbReference>
<sequence>MAARNKVIILESFKVVPSPGTITELSTPLTCSDMLWLGITPIHRLTFYQLPVSRTSFLDTIIPGLKNSLSLALKHFPSPAGNLIIHSDSTRPGIRYMDGDSVPFAVAESSFLDFEYLVGNQPRICSQFYPLVPELPKSIESSGSKMFPLISFQVTLFPGQGFCIGITHNHVLGDGTSMYSFVKAWSMICKSGGNEAAISSELHPIYDREMMKVHTSELDNIFWNDLRNTGFKENDMVATLAQLFREETDRVRTTFVISLEDIQKLKKHVSDRRSLKHLSTFTVVCGYAWSCLIKSSNATMVNTIDEEEQQYFIFMADCRGRTDPVIPPNYFGNCLAQFQMSATNKELSGDEGLVTATKLIGETIHQRLQYKGGVLKGIETFLADLEEVKDMSRLLIIAGSPRQNHYDMDFGWGKPRKVEITSIDAMDSVSLSGTTRDDGGGIEIGFVLPQEKMDVFVEIFREGLQAFSLSTNEDLL</sequence>
<proteinExistence type="predicted"/>
<dbReference type="InterPro" id="IPR051504">
    <property type="entry name" value="Plant_metabolite_acyltrans"/>
</dbReference>
<name>A0AAV3S1U5_LITER</name>
<organism evidence="3 4">
    <name type="scientific">Lithospermum erythrorhizon</name>
    <name type="common">Purple gromwell</name>
    <name type="synonym">Lithospermum officinale var. erythrorhizon</name>
    <dbReference type="NCBI Taxonomy" id="34254"/>
    <lineage>
        <taxon>Eukaryota</taxon>
        <taxon>Viridiplantae</taxon>
        <taxon>Streptophyta</taxon>
        <taxon>Embryophyta</taxon>
        <taxon>Tracheophyta</taxon>
        <taxon>Spermatophyta</taxon>
        <taxon>Magnoliopsida</taxon>
        <taxon>eudicotyledons</taxon>
        <taxon>Gunneridae</taxon>
        <taxon>Pentapetalae</taxon>
        <taxon>asterids</taxon>
        <taxon>lamiids</taxon>
        <taxon>Boraginales</taxon>
        <taxon>Boraginaceae</taxon>
        <taxon>Boraginoideae</taxon>
        <taxon>Lithospermeae</taxon>
        <taxon>Lithospermum</taxon>
    </lineage>
</organism>
<dbReference type="Pfam" id="PF02458">
    <property type="entry name" value="Transferase"/>
    <property type="match status" value="1"/>
</dbReference>
<keyword evidence="4" id="KW-1185">Reference proteome</keyword>
<evidence type="ECO:0000313" key="4">
    <source>
        <dbReference type="Proteomes" id="UP001454036"/>
    </source>
</evidence>
<gene>
    <name evidence="3" type="ORF">LIER_34502</name>
</gene>
<keyword evidence="2" id="KW-0012">Acyltransferase</keyword>
<accession>A0AAV3S1U5</accession>
<comment type="caution">
    <text evidence="3">The sequence shown here is derived from an EMBL/GenBank/DDBJ whole genome shotgun (WGS) entry which is preliminary data.</text>
</comment>
<evidence type="ECO:0000313" key="3">
    <source>
        <dbReference type="EMBL" id="GAA0187214.1"/>
    </source>
</evidence>
<dbReference type="PANTHER" id="PTHR31625">
    <property type="match status" value="1"/>
</dbReference>
<keyword evidence="1" id="KW-0808">Transferase</keyword>
<reference evidence="3 4" key="1">
    <citation type="submission" date="2024-01" db="EMBL/GenBank/DDBJ databases">
        <title>The complete chloroplast genome sequence of Lithospermum erythrorhizon: insights into the phylogenetic relationship among Boraginaceae species and the maternal lineages of purple gromwells.</title>
        <authorList>
            <person name="Okada T."/>
            <person name="Watanabe K."/>
        </authorList>
    </citation>
    <scope>NUCLEOTIDE SEQUENCE [LARGE SCALE GENOMIC DNA]</scope>
</reference>
<dbReference type="Proteomes" id="UP001454036">
    <property type="component" value="Unassembled WGS sequence"/>
</dbReference>
<evidence type="ECO:0000256" key="2">
    <source>
        <dbReference type="ARBA" id="ARBA00023315"/>
    </source>
</evidence>
<dbReference type="InterPro" id="IPR023213">
    <property type="entry name" value="CAT-like_dom_sf"/>
</dbReference>
<protein>
    <submittedName>
        <fullName evidence="3">Uncharacterized protein</fullName>
    </submittedName>
</protein>
<dbReference type="EMBL" id="BAABME010014484">
    <property type="protein sequence ID" value="GAA0187214.1"/>
    <property type="molecule type" value="Genomic_DNA"/>
</dbReference>
<dbReference type="AlphaFoldDB" id="A0AAV3S1U5"/>
<evidence type="ECO:0000256" key="1">
    <source>
        <dbReference type="ARBA" id="ARBA00022679"/>
    </source>
</evidence>
<dbReference type="Gene3D" id="3.30.559.10">
    <property type="entry name" value="Chloramphenicol acetyltransferase-like domain"/>
    <property type="match status" value="2"/>
</dbReference>